<evidence type="ECO:0000313" key="1">
    <source>
        <dbReference type="EMBL" id="ACZ37612.1"/>
    </source>
</evidence>
<gene>
    <name evidence="1" type="ordered locus">Sthe_0173</name>
</gene>
<sequence>MRARVPWTTRLADLWWRLTGRPAPWTWWERRRAVRAAEELLRVTDARPAGPFAAGTDDER</sequence>
<organism evidence="1 2">
    <name type="scientific">Sphaerobacter thermophilus (strain ATCC 49802 / DSM 20745 / KCCM 41009 / NCIMB 13125 / S 6022)</name>
    <dbReference type="NCBI Taxonomy" id="479434"/>
    <lineage>
        <taxon>Bacteria</taxon>
        <taxon>Pseudomonadati</taxon>
        <taxon>Thermomicrobiota</taxon>
        <taxon>Thermomicrobia</taxon>
        <taxon>Sphaerobacterales</taxon>
        <taxon>Sphaerobacterineae</taxon>
        <taxon>Sphaerobacteraceae</taxon>
        <taxon>Sphaerobacter</taxon>
    </lineage>
</organism>
<keyword evidence="2" id="KW-1185">Reference proteome</keyword>
<protein>
    <submittedName>
        <fullName evidence="1">Uncharacterized protein</fullName>
    </submittedName>
</protein>
<dbReference type="Proteomes" id="UP000002027">
    <property type="component" value="Chromosome 1"/>
</dbReference>
<dbReference type="AlphaFoldDB" id="D1C674"/>
<evidence type="ECO:0000313" key="2">
    <source>
        <dbReference type="Proteomes" id="UP000002027"/>
    </source>
</evidence>
<reference evidence="2" key="1">
    <citation type="submission" date="2009-11" db="EMBL/GenBank/DDBJ databases">
        <title>The complete chromosome 1 of Sphaerobacter thermophilus DSM 20745.</title>
        <authorList>
            <person name="Lucas S."/>
            <person name="Copeland A."/>
            <person name="Lapidus A."/>
            <person name="Glavina del Rio T."/>
            <person name="Dalin E."/>
            <person name="Tice H."/>
            <person name="Bruce D."/>
            <person name="Goodwin L."/>
            <person name="Pitluck S."/>
            <person name="Kyrpides N."/>
            <person name="Mavromatis K."/>
            <person name="Ivanova N."/>
            <person name="Mikhailova N."/>
            <person name="LaButti K.M."/>
            <person name="Clum A."/>
            <person name="Sun H.I."/>
            <person name="Brettin T."/>
            <person name="Detter J.C."/>
            <person name="Han C."/>
            <person name="Larimer F."/>
            <person name="Land M."/>
            <person name="Hauser L."/>
            <person name="Markowitz V."/>
            <person name="Cheng J.F."/>
            <person name="Hugenholtz P."/>
            <person name="Woyke T."/>
            <person name="Wu D."/>
            <person name="Steenblock K."/>
            <person name="Schneider S."/>
            <person name="Pukall R."/>
            <person name="Goeker M."/>
            <person name="Klenk H.P."/>
            <person name="Eisen J.A."/>
        </authorList>
    </citation>
    <scope>NUCLEOTIDE SEQUENCE [LARGE SCALE GENOMIC DNA]</scope>
    <source>
        <strain evidence="2">ATCC 49802 / DSM 20745 / S 6022</strain>
    </source>
</reference>
<reference evidence="1 2" key="2">
    <citation type="journal article" date="2010" name="Stand. Genomic Sci.">
        <title>Complete genome sequence of Desulfohalobium retbaense type strain (HR(100)).</title>
        <authorList>
            <person name="Spring S."/>
            <person name="Nolan M."/>
            <person name="Lapidus A."/>
            <person name="Glavina Del Rio T."/>
            <person name="Copeland A."/>
            <person name="Tice H."/>
            <person name="Cheng J.F."/>
            <person name="Lucas S."/>
            <person name="Land M."/>
            <person name="Chen F."/>
            <person name="Bruce D."/>
            <person name="Goodwin L."/>
            <person name="Pitluck S."/>
            <person name="Ivanova N."/>
            <person name="Mavromatis K."/>
            <person name="Mikhailova N."/>
            <person name="Pati A."/>
            <person name="Chen A."/>
            <person name="Palaniappan K."/>
            <person name="Hauser L."/>
            <person name="Chang Y.J."/>
            <person name="Jeffries C.D."/>
            <person name="Munk C."/>
            <person name="Kiss H."/>
            <person name="Chain P."/>
            <person name="Han C."/>
            <person name="Brettin T."/>
            <person name="Detter J.C."/>
            <person name="Schuler E."/>
            <person name="Goker M."/>
            <person name="Rohde M."/>
            <person name="Bristow J."/>
            <person name="Eisen J.A."/>
            <person name="Markowitz V."/>
            <person name="Hugenholtz P."/>
            <person name="Kyrpides N.C."/>
            <person name="Klenk H.P."/>
        </authorList>
    </citation>
    <scope>NUCLEOTIDE SEQUENCE [LARGE SCALE GENOMIC DNA]</scope>
    <source>
        <strain evidence="2">ATCC 49802 / DSM 20745 / S 6022</strain>
    </source>
</reference>
<dbReference type="InParanoid" id="D1C674"/>
<dbReference type="RefSeq" id="WP_012870660.1">
    <property type="nucleotide sequence ID" value="NC_013523.1"/>
</dbReference>
<dbReference type="KEGG" id="sti:Sthe_0173"/>
<name>D1C674_SPHTD</name>
<dbReference type="EMBL" id="CP001823">
    <property type="protein sequence ID" value="ACZ37612.1"/>
    <property type="molecule type" value="Genomic_DNA"/>
</dbReference>
<dbReference type="STRING" id="479434.Sthe_0173"/>
<accession>D1C674</accession>
<proteinExistence type="predicted"/>
<dbReference type="HOGENOM" id="CLU_2939449_0_0_0"/>